<dbReference type="RefSeq" id="WP_067650033.1">
    <property type="nucleotide sequence ID" value="NZ_CP015249.1"/>
</dbReference>
<keyword evidence="3" id="KW-1185">Reference proteome</keyword>
<feature type="chain" id="PRO_5007813819" description="Peptidase C-terminal archaeal/bacterial domain-containing protein" evidence="1">
    <location>
        <begin position="23"/>
        <end position="197"/>
    </location>
</feature>
<sequence length="197" mass="19993">MKATTLVLALLAAMALADTAQARSPATVVGPVPGEPVPLVPTGSCAAPTGSIVASPSAASGNTSGGANNVPGLPDTGGLCDEYAWEPNNRKGPEDVWVFTPGSGNNLTFSLSGADSWDPAIYILETCGDANSCIAGTDDVGGQRTPSVSSTFTPGQTYYFHVDSYYPAAGGDEPGAGLYTLNVSGTFPVTLNEFRID</sequence>
<feature type="signal peptide" evidence="1">
    <location>
        <begin position="1"/>
        <end position="22"/>
    </location>
</feature>
<dbReference type="EMBL" id="CP015249">
    <property type="protein sequence ID" value="ANB19324.1"/>
    <property type="molecule type" value="Genomic_DNA"/>
</dbReference>
<evidence type="ECO:0008006" key="4">
    <source>
        <dbReference type="Google" id="ProtNLM"/>
    </source>
</evidence>
<organism evidence="2 3">
    <name type="scientific">Dokdonella koreensis DS-123</name>
    <dbReference type="NCBI Taxonomy" id="1300342"/>
    <lineage>
        <taxon>Bacteria</taxon>
        <taxon>Pseudomonadati</taxon>
        <taxon>Pseudomonadota</taxon>
        <taxon>Gammaproteobacteria</taxon>
        <taxon>Lysobacterales</taxon>
        <taxon>Rhodanobacteraceae</taxon>
        <taxon>Dokdonella</taxon>
    </lineage>
</organism>
<dbReference type="OrthoDB" id="5475743at2"/>
<reference evidence="2 3" key="1">
    <citation type="submission" date="2016-04" db="EMBL/GenBank/DDBJ databases">
        <title>Complete genome sequence of Dokdonella koreensis DS-123T.</title>
        <authorList>
            <person name="Kim J.F."/>
            <person name="Lee H."/>
            <person name="Kwak M.-J."/>
        </authorList>
    </citation>
    <scope>NUCLEOTIDE SEQUENCE [LARGE SCALE GENOMIC DNA]</scope>
    <source>
        <strain evidence="2 3">DS-123</strain>
    </source>
</reference>
<evidence type="ECO:0000256" key="1">
    <source>
        <dbReference type="SAM" id="SignalP"/>
    </source>
</evidence>
<dbReference type="AlphaFoldDB" id="A0A160DXP5"/>
<evidence type="ECO:0000313" key="2">
    <source>
        <dbReference type="EMBL" id="ANB19324.1"/>
    </source>
</evidence>
<name>A0A160DXP5_9GAMM</name>
<keyword evidence="1" id="KW-0732">Signal</keyword>
<accession>A0A160DXP5</accession>
<protein>
    <recommendedName>
        <fullName evidence="4">Peptidase C-terminal archaeal/bacterial domain-containing protein</fullName>
    </recommendedName>
</protein>
<proteinExistence type="predicted"/>
<dbReference type="Gene3D" id="2.60.120.380">
    <property type="match status" value="1"/>
</dbReference>
<dbReference type="SUPFAM" id="SSF89260">
    <property type="entry name" value="Collagen-binding domain"/>
    <property type="match status" value="1"/>
</dbReference>
<evidence type="ECO:0000313" key="3">
    <source>
        <dbReference type="Proteomes" id="UP000076830"/>
    </source>
</evidence>
<dbReference type="STRING" id="1300342.I596_3335"/>
<dbReference type="Proteomes" id="UP000076830">
    <property type="component" value="Chromosome"/>
</dbReference>
<dbReference type="KEGG" id="dko:I596_3335"/>
<gene>
    <name evidence="2" type="ORF">I596_3335</name>
</gene>